<dbReference type="PATRIC" id="fig|1619045.3.peg.51"/>
<keyword evidence="3" id="KW-0067">ATP-binding</keyword>
<evidence type="ECO:0000313" key="6">
    <source>
        <dbReference type="Proteomes" id="UP000034927"/>
    </source>
</evidence>
<protein>
    <submittedName>
        <fullName evidence="5">Lysine-tRNA ligase</fullName>
    </submittedName>
</protein>
<dbReference type="GO" id="GO:0004824">
    <property type="term" value="F:lysine-tRNA ligase activity"/>
    <property type="evidence" value="ECO:0007669"/>
    <property type="project" value="InterPro"/>
</dbReference>
<dbReference type="SUPFAM" id="SSF55681">
    <property type="entry name" value="Class II aaRS and biotin synthetases"/>
    <property type="match status" value="1"/>
</dbReference>
<evidence type="ECO:0000256" key="2">
    <source>
        <dbReference type="ARBA" id="ARBA00022741"/>
    </source>
</evidence>
<dbReference type="GO" id="GO:0005524">
    <property type="term" value="F:ATP binding"/>
    <property type="evidence" value="ECO:0007669"/>
    <property type="project" value="UniProtKB-KW"/>
</dbReference>
<keyword evidence="1 5" id="KW-0436">Ligase</keyword>
<evidence type="ECO:0000256" key="3">
    <source>
        <dbReference type="ARBA" id="ARBA00022840"/>
    </source>
</evidence>
<dbReference type="Gene3D" id="3.30.930.10">
    <property type="entry name" value="Bira Bifunctional Protein, Domain 2"/>
    <property type="match status" value="1"/>
</dbReference>
<dbReference type="InterPro" id="IPR045864">
    <property type="entry name" value="aa-tRNA-synth_II/BPL/LPL"/>
</dbReference>
<dbReference type="NCBIfam" id="TIGR00462">
    <property type="entry name" value="genX"/>
    <property type="match status" value="1"/>
</dbReference>
<gene>
    <name evidence="5" type="ORF">UR53_C0001G0049</name>
</gene>
<proteinExistence type="predicted"/>
<evidence type="ECO:0000256" key="1">
    <source>
        <dbReference type="ARBA" id="ARBA00022598"/>
    </source>
</evidence>
<dbReference type="Proteomes" id="UP000034927">
    <property type="component" value="Unassembled WGS sequence"/>
</dbReference>
<dbReference type="AlphaFoldDB" id="A0A0G0ARM1"/>
<dbReference type="GO" id="GO:0006430">
    <property type="term" value="P:lysyl-tRNA aminoacylation"/>
    <property type="evidence" value="ECO:0007669"/>
    <property type="project" value="InterPro"/>
</dbReference>
<dbReference type="PRINTS" id="PR00982">
    <property type="entry name" value="TRNASYNTHLYS"/>
</dbReference>
<evidence type="ECO:0000259" key="4">
    <source>
        <dbReference type="PROSITE" id="PS50862"/>
    </source>
</evidence>
<keyword evidence="2" id="KW-0547">Nucleotide-binding</keyword>
<feature type="domain" description="Aminoacyl-transfer RNA synthetases class-II family profile" evidence="4">
    <location>
        <begin position="22"/>
        <end position="337"/>
    </location>
</feature>
<accession>A0A0G0ARM1</accession>
<dbReference type="Pfam" id="PF00152">
    <property type="entry name" value="tRNA-synt_2"/>
    <property type="match status" value="1"/>
</dbReference>
<dbReference type="PROSITE" id="PS50862">
    <property type="entry name" value="AA_TRNA_LIGASE_II"/>
    <property type="match status" value="1"/>
</dbReference>
<dbReference type="InterPro" id="IPR004525">
    <property type="entry name" value="EpmA"/>
</dbReference>
<dbReference type="GO" id="GO:0000049">
    <property type="term" value="F:tRNA binding"/>
    <property type="evidence" value="ECO:0007669"/>
    <property type="project" value="TreeGrafter"/>
</dbReference>
<sequence>MSNWQDLQNNPRLKSIYETRIKVIRLIREFFWLENFVETDTPVAVRFPGQEPYLNPVPVDIHNPNSEAARFYLQTSPEFAMKKLLAVGFDKIFQLAKCWRDYESFGGTHNTEFTMLEWYRSPGTLVEIMDDTEKLIKFVDAKLALSKIYNLQSNYDRISVKELWQKYVDVDFNELLEINKMRDFVKSCGYQVSEEDAYEDLFYKVFLNKIESHLGKERPVFVYDYPAQMCSLSNLSQKDQRYAERFELYINGLELANAFGELTNPVKQLYNLEQDQAKRQELGREIFGVDKDFIESLSNIPSAGGIALGVDRLVMILTEAKDINEVIFGSVADQLVN</sequence>
<evidence type="ECO:0000313" key="5">
    <source>
        <dbReference type="EMBL" id="KKP59549.1"/>
    </source>
</evidence>
<dbReference type="NCBIfam" id="NF006828">
    <property type="entry name" value="PRK09350.1"/>
    <property type="match status" value="1"/>
</dbReference>
<name>A0A0G0ARM1_9BACT</name>
<reference evidence="5 6" key="1">
    <citation type="journal article" date="2015" name="Nature">
        <title>rRNA introns, odd ribosomes, and small enigmatic genomes across a large radiation of phyla.</title>
        <authorList>
            <person name="Brown C.T."/>
            <person name="Hug L.A."/>
            <person name="Thomas B.C."/>
            <person name="Sharon I."/>
            <person name="Castelle C.J."/>
            <person name="Singh A."/>
            <person name="Wilkins M.J."/>
            <person name="Williams K.H."/>
            <person name="Banfield J.F."/>
        </authorList>
    </citation>
    <scope>NUCLEOTIDE SEQUENCE [LARGE SCALE GENOMIC DNA]</scope>
</reference>
<dbReference type="InterPro" id="IPR006195">
    <property type="entry name" value="aa-tRNA-synth_II"/>
</dbReference>
<dbReference type="PANTHER" id="PTHR42918:SF6">
    <property type="entry name" value="ELONGATION FACTOR P--(R)-BETA-LYSINE LIGASE"/>
    <property type="match status" value="1"/>
</dbReference>
<dbReference type="InterPro" id="IPR018149">
    <property type="entry name" value="Lys-tRNA-synth_II_C"/>
</dbReference>
<dbReference type="GO" id="GO:0005829">
    <property type="term" value="C:cytosol"/>
    <property type="evidence" value="ECO:0007669"/>
    <property type="project" value="TreeGrafter"/>
</dbReference>
<dbReference type="InterPro" id="IPR004364">
    <property type="entry name" value="Aa-tRNA-synt_II"/>
</dbReference>
<comment type="caution">
    <text evidence="5">The sequence shown here is derived from an EMBL/GenBank/DDBJ whole genome shotgun (WGS) entry which is preliminary data.</text>
</comment>
<dbReference type="PANTHER" id="PTHR42918">
    <property type="entry name" value="LYSYL-TRNA SYNTHETASE"/>
    <property type="match status" value="1"/>
</dbReference>
<dbReference type="EMBL" id="LBPO01000001">
    <property type="protein sequence ID" value="KKP59549.1"/>
    <property type="molecule type" value="Genomic_DNA"/>
</dbReference>
<organism evidence="5 6">
    <name type="scientific">Candidatus Magasanikbacteria bacterium GW2011_GWC2_34_16</name>
    <dbReference type="NCBI Taxonomy" id="1619045"/>
    <lineage>
        <taxon>Bacteria</taxon>
        <taxon>Candidatus Magasanikiibacteriota</taxon>
    </lineage>
</organism>